<dbReference type="SUPFAM" id="SSF53850">
    <property type="entry name" value="Periplasmic binding protein-like II"/>
    <property type="match status" value="1"/>
</dbReference>
<comment type="function">
    <text evidence="2">Tetrapolymerization of the monopyrrole PBG into the hydroxymethylbilane pre-uroporphyrinogen in several discrete steps.</text>
</comment>
<dbReference type="RefSeq" id="WP_116479775.1">
    <property type="nucleotide sequence ID" value="NZ_QEKV01000002.1"/>
</dbReference>
<dbReference type="PIRSF" id="PIRSF001438">
    <property type="entry name" value="4pyrrol_synth_OHMeBilane_synth"/>
    <property type="match status" value="1"/>
</dbReference>
<evidence type="ECO:0000256" key="6">
    <source>
        <dbReference type="ARBA" id="ARBA00023244"/>
    </source>
</evidence>
<comment type="catalytic activity">
    <reaction evidence="7">
        <text>4 porphobilinogen + H2O = hydroxymethylbilane + 4 NH4(+)</text>
        <dbReference type="Rhea" id="RHEA:13185"/>
        <dbReference type="ChEBI" id="CHEBI:15377"/>
        <dbReference type="ChEBI" id="CHEBI:28938"/>
        <dbReference type="ChEBI" id="CHEBI:57845"/>
        <dbReference type="ChEBI" id="CHEBI:58126"/>
        <dbReference type="EC" id="2.5.1.61"/>
    </reaction>
</comment>
<dbReference type="EC" id="2.5.1.61" evidence="4 8"/>
<dbReference type="Gene3D" id="3.40.190.10">
    <property type="entry name" value="Periplasmic binding protein-like II"/>
    <property type="match status" value="2"/>
</dbReference>
<comment type="caution">
    <text evidence="11">The sequence shown here is derived from an EMBL/GenBank/DDBJ whole genome shotgun (WGS) entry which is preliminary data.</text>
</comment>
<keyword evidence="6" id="KW-0627">Porphyrin biosynthesis</keyword>
<proteinExistence type="inferred from homology"/>
<dbReference type="PANTHER" id="PTHR11557">
    <property type="entry name" value="PORPHOBILINOGEN DEAMINASE"/>
    <property type="match status" value="1"/>
</dbReference>
<dbReference type="InterPro" id="IPR022418">
    <property type="entry name" value="Porphobilinogen_deaminase_C"/>
</dbReference>
<evidence type="ECO:0000256" key="5">
    <source>
        <dbReference type="ARBA" id="ARBA00022679"/>
    </source>
</evidence>
<organism evidence="11 12">
    <name type="scientific">Ezakiella coagulans</name>
    <dbReference type="NCBI Taxonomy" id="46507"/>
    <lineage>
        <taxon>Bacteria</taxon>
        <taxon>Bacillati</taxon>
        <taxon>Bacillota</taxon>
        <taxon>Tissierellia</taxon>
        <taxon>Ezakiella</taxon>
    </lineage>
</organism>
<protein>
    <recommendedName>
        <fullName evidence="4 8">Hydroxymethylbilane synthase</fullName>
        <ecNumber evidence="4 8">2.5.1.61</ecNumber>
    </recommendedName>
</protein>
<sequence>MKIKIGTRGSKLALTQTNMVKNMIEEANPNVSCEIVVIKTKGDVDLKNPIHKVGKGVFVKEIEDSLLRGDIDLAVHSMKDMPSDETEGLMFFDPPKAEDARDVLISSRKIEKLSELCSGIVGTGSLRRKLQIETICPNISTTSIRGNIETRMSKVGEEGIIGVVLAYAGILRGGYGDKVSYVFDKSEIVPSPCQGILAIQGRKNDEKILEIISKIRDEETTVRMNIERAFQRELNAGCHSPMGFNAEVDLKTGEAILRACFGDESKNILLKKSVCVKISEAEEAAKNIAREFKDAIGK</sequence>
<evidence type="ECO:0000256" key="4">
    <source>
        <dbReference type="ARBA" id="ARBA00012655"/>
    </source>
</evidence>
<dbReference type="PANTHER" id="PTHR11557:SF0">
    <property type="entry name" value="PORPHOBILINOGEN DEAMINASE"/>
    <property type="match status" value="1"/>
</dbReference>
<dbReference type="AlphaFoldDB" id="A0A2U1E5X7"/>
<evidence type="ECO:0000259" key="9">
    <source>
        <dbReference type="Pfam" id="PF01379"/>
    </source>
</evidence>
<evidence type="ECO:0000256" key="7">
    <source>
        <dbReference type="ARBA" id="ARBA00048169"/>
    </source>
</evidence>
<comment type="similarity">
    <text evidence="3">Belongs to the HMBS family.</text>
</comment>
<comment type="cofactor">
    <cofactor evidence="1">
        <name>dipyrromethane</name>
        <dbReference type="ChEBI" id="CHEBI:60342"/>
    </cofactor>
</comment>
<dbReference type="InterPro" id="IPR000860">
    <property type="entry name" value="HemC"/>
</dbReference>
<keyword evidence="12" id="KW-1185">Reference proteome</keyword>
<dbReference type="GO" id="GO:0005737">
    <property type="term" value="C:cytoplasm"/>
    <property type="evidence" value="ECO:0007669"/>
    <property type="project" value="UniProtKB-UniRule"/>
</dbReference>
<dbReference type="Gene3D" id="3.30.160.40">
    <property type="entry name" value="Porphobilinogen deaminase, C-terminal domain"/>
    <property type="match status" value="1"/>
</dbReference>
<dbReference type="PROSITE" id="PS00533">
    <property type="entry name" value="PORPHOBILINOGEN_DEAM"/>
    <property type="match status" value="1"/>
</dbReference>
<evidence type="ECO:0000256" key="1">
    <source>
        <dbReference type="ARBA" id="ARBA00001916"/>
    </source>
</evidence>
<reference evidence="11 12" key="1">
    <citation type="submission" date="2018-04" db="EMBL/GenBank/DDBJ databases">
        <title>Genomic Encyclopedia of Type Strains, Phase IV (KMG-IV): sequencing the most valuable type-strain genomes for metagenomic binning, comparative biology and taxonomic classification.</title>
        <authorList>
            <person name="Goeker M."/>
        </authorList>
    </citation>
    <scope>NUCLEOTIDE SEQUENCE [LARGE SCALE GENOMIC DNA]</scope>
    <source>
        <strain evidence="11 12">DSM 20705</strain>
    </source>
</reference>
<evidence type="ECO:0000313" key="12">
    <source>
        <dbReference type="Proteomes" id="UP000245793"/>
    </source>
</evidence>
<accession>A0A2U1E5X7</accession>
<evidence type="ECO:0000313" key="11">
    <source>
        <dbReference type="EMBL" id="PVY95331.1"/>
    </source>
</evidence>
<dbReference type="Proteomes" id="UP000245793">
    <property type="component" value="Unassembled WGS sequence"/>
</dbReference>
<dbReference type="GO" id="GO:0006783">
    <property type="term" value="P:heme biosynthetic process"/>
    <property type="evidence" value="ECO:0007669"/>
    <property type="project" value="TreeGrafter"/>
</dbReference>
<gene>
    <name evidence="11" type="ORF">C7381_102221</name>
</gene>
<name>A0A2U1E5X7_9FIRM</name>
<evidence type="ECO:0000256" key="3">
    <source>
        <dbReference type="ARBA" id="ARBA00005638"/>
    </source>
</evidence>
<evidence type="ECO:0000259" key="10">
    <source>
        <dbReference type="Pfam" id="PF03900"/>
    </source>
</evidence>
<dbReference type="NCBIfam" id="TIGR00212">
    <property type="entry name" value="hemC"/>
    <property type="match status" value="1"/>
</dbReference>
<evidence type="ECO:0000256" key="2">
    <source>
        <dbReference type="ARBA" id="ARBA00002869"/>
    </source>
</evidence>
<dbReference type="Pfam" id="PF03900">
    <property type="entry name" value="Porphobil_deamC"/>
    <property type="match status" value="1"/>
</dbReference>
<dbReference type="InterPro" id="IPR022419">
    <property type="entry name" value="Porphobilin_deaminase_cofac_BS"/>
</dbReference>
<dbReference type="PRINTS" id="PR00151">
    <property type="entry name" value="PORPHBDMNASE"/>
</dbReference>
<dbReference type="InterPro" id="IPR036803">
    <property type="entry name" value="Porphobilinogen_deaminase_C_sf"/>
</dbReference>
<dbReference type="SUPFAM" id="SSF54782">
    <property type="entry name" value="Porphobilinogen deaminase (hydroxymethylbilane synthase), C-terminal domain"/>
    <property type="match status" value="1"/>
</dbReference>
<evidence type="ECO:0000256" key="8">
    <source>
        <dbReference type="NCBIfam" id="TIGR00212"/>
    </source>
</evidence>
<keyword evidence="5" id="KW-0808">Transferase</keyword>
<feature type="domain" description="Porphobilinogen deaminase N-terminal" evidence="9">
    <location>
        <begin position="3"/>
        <end position="209"/>
    </location>
</feature>
<feature type="domain" description="Porphobilinogen deaminase C-terminal" evidence="10">
    <location>
        <begin position="224"/>
        <end position="293"/>
    </location>
</feature>
<dbReference type="Pfam" id="PF01379">
    <property type="entry name" value="Porphobil_deam"/>
    <property type="match status" value="1"/>
</dbReference>
<dbReference type="EMBL" id="QEKV01000002">
    <property type="protein sequence ID" value="PVY95331.1"/>
    <property type="molecule type" value="Genomic_DNA"/>
</dbReference>
<dbReference type="GO" id="GO:0004418">
    <property type="term" value="F:hydroxymethylbilane synthase activity"/>
    <property type="evidence" value="ECO:0007669"/>
    <property type="project" value="UniProtKB-UniRule"/>
</dbReference>
<dbReference type="InterPro" id="IPR022417">
    <property type="entry name" value="Porphobilin_deaminase_N"/>
</dbReference>